<dbReference type="EMBL" id="AZFF01000005">
    <property type="protein sequence ID" value="KRL56197.1"/>
    <property type="molecule type" value="Genomic_DNA"/>
</dbReference>
<gene>
    <name evidence="1" type="ORF">FD35_GL002239</name>
</gene>
<dbReference type="SUPFAM" id="SSF88659">
    <property type="entry name" value="Sigma3 and sigma4 domains of RNA polymerase sigma factors"/>
    <property type="match status" value="1"/>
</dbReference>
<reference evidence="1 2" key="1">
    <citation type="journal article" date="2015" name="Genome Announc.">
        <title>Expanding the biotechnology potential of lactobacilli through comparative genomics of 213 strains and associated genera.</title>
        <authorList>
            <person name="Sun Z."/>
            <person name="Harris H.M."/>
            <person name="McCann A."/>
            <person name="Guo C."/>
            <person name="Argimon S."/>
            <person name="Zhang W."/>
            <person name="Yang X."/>
            <person name="Jeffery I.B."/>
            <person name="Cooney J.C."/>
            <person name="Kagawa T.F."/>
            <person name="Liu W."/>
            <person name="Song Y."/>
            <person name="Salvetti E."/>
            <person name="Wrobel A."/>
            <person name="Rasinkangas P."/>
            <person name="Parkhill J."/>
            <person name="Rea M.C."/>
            <person name="O'Sullivan O."/>
            <person name="Ritari J."/>
            <person name="Douillard F.P."/>
            <person name="Paul Ross R."/>
            <person name="Yang R."/>
            <person name="Briner A.E."/>
            <person name="Felis G.E."/>
            <person name="de Vos W.M."/>
            <person name="Barrangou R."/>
            <person name="Klaenhammer T.R."/>
            <person name="Caufield P.W."/>
            <person name="Cui Y."/>
            <person name="Zhang H."/>
            <person name="O'Toole P.W."/>
        </authorList>
    </citation>
    <scope>NUCLEOTIDE SEQUENCE [LARGE SCALE GENOMIC DNA]</scope>
    <source>
        <strain evidence="1 2">DSM 15814</strain>
    </source>
</reference>
<dbReference type="eggNOG" id="COG1595">
    <property type="taxonomic scope" value="Bacteria"/>
</dbReference>
<dbReference type="STRING" id="1114972.FD35_GL002239"/>
<dbReference type="AlphaFoldDB" id="A0A0R1RQI9"/>
<sequence>MHWSSPNREAISRVLFALAQSEFTAWFIVQQHVILLYVNGLRRKKIIVLTVSVYKATIKTKRGNYMPIHNEDEQLTQQAFTFITHESNSRVLYGVLKRLNVHPGDSNFDDAVSEGRLIYVAVFKDYVNAFGDQDADALRRYAYQRLYWRLLDWLRASTRRLSHQSELSDTVVNQLQNTEATAINMENHDFINRLITTCTPSEKRLLSHLLDEEMTISQAAKSLHVSRPTLYKHRERLAAKLQAHFPEFF</sequence>
<dbReference type="InterPro" id="IPR014284">
    <property type="entry name" value="RNA_pol_sigma-70_dom"/>
</dbReference>
<comment type="caution">
    <text evidence="1">The sequence shown here is derived from an EMBL/GenBank/DDBJ whole genome shotgun (WGS) entry which is preliminary data.</text>
</comment>
<dbReference type="PATRIC" id="fig|1114972.6.peg.2292"/>
<dbReference type="OrthoDB" id="2248780at2"/>
<keyword evidence="2" id="KW-1185">Reference proteome</keyword>
<evidence type="ECO:0000313" key="1">
    <source>
        <dbReference type="EMBL" id="KRL56197.1"/>
    </source>
</evidence>
<proteinExistence type="predicted"/>
<dbReference type="GO" id="GO:0006352">
    <property type="term" value="P:DNA-templated transcription initiation"/>
    <property type="evidence" value="ECO:0007669"/>
    <property type="project" value="InterPro"/>
</dbReference>
<dbReference type="InterPro" id="IPR013324">
    <property type="entry name" value="RNA_pol_sigma_r3/r4-like"/>
</dbReference>
<organism evidence="1 2">
    <name type="scientific">Furfurilactobacillus rossiae DSM 15814</name>
    <dbReference type="NCBI Taxonomy" id="1114972"/>
    <lineage>
        <taxon>Bacteria</taxon>
        <taxon>Bacillati</taxon>
        <taxon>Bacillota</taxon>
        <taxon>Bacilli</taxon>
        <taxon>Lactobacillales</taxon>
        <taxon>Lactobacillaceae</taxon>
        <taxon>Furfurilactobacillus</taxon>
    </lineage>
</organism>
<name>A0A0R1RQI9_9LACO</name>
<dbReference type="NCBIfam" id="TIGR02937">
    <property type="entry name" value="sigma70-ECF"/>
    <property type="match status" value="1"/>
</dbReference>
<evidence type="ECO:0000313" key="2">
    <source>
        <dbReference type="Proteomes" id="UP000051999"/>
    </source>
</evidence>
<dbReference type="GO" id="GO:0003700">
    <property type="term" value="F:DNA-binding transcription factor activity"/>
    <property type="evidence" value="ECO:0007669"/>
    <property type="project" value="InterPro"/>
</dbReference>
<protein>
    <submittedName>
        <fullName evidence="1">Uncharacterized protein</fullName>
    </submittedName>
</protein>
<accession>A0A0R1RQI9</accession>
<dbReference type="RefSeq" id="WP_017262852.1">
    <property type="nucleotide sequence ID" value="NZ_AUAW01000006.1"/>
</dbReference>
<dbReference type="Proteomes" id="UP000051999">
    <property type="component" value="Unassembled WGS sequence"/>
</dbReference>